<dbReference type="STRING" id="1742972.COMA1_11596"/>
<feature type="chain" id="PRO_5006623764" description="Transporter" evidence="1">
    <location>
        <begin position="25"/>
        <end position="350"/>
    </location>
</feature>
<reference evidence="2 3" key="1">
    <citation type="submission" date="2015-10" db="EMBL/GenBank/DDBJ databases">
        <authorList>
            <person name="Gilbert D.G."/>
        </authorList>
    </citation>
    <scope>NUCLEOTIDE SEQUENCE [LARGE SCALE GENOMIC DNA]</scope>
    <source>
        <strain evidence="2">COMA1</strain>
    </source>
</reference>
<keyword evidence="1" id="KW-0732">Signal</keyword>
<organism evidence="2 3">
    <name type="scientific">Candidatus Nitrospira nitrosa</name>
    <dbReference type="NCBI Taxonomy" id="1742972"/>
    <lineage>
        <taxon>Bacteria</taxon>
        <taxon>Pseudomonadati</taxon>
        <taxon>Nitrospirota</taxon>
        <taxon>Nitrospiria</taxon>
        <taxon>Nitrospirales</taxon>
        <taxon>Nitrospiraceae</taxon>
        <taxon>Nitrospira</taxon>
    </lineage>
</organism>
<dbReference type="RefSeq" id="WP_090746084.1">
    <property type="nucleotide sequence ID" value="NZ_CZQA01000001.1"/>
</dbReference>
<evidence type="ECO:0008006" key="4">
    <source>
        <dbReference type="Google" id="ProtNLM"/>
    </source>
</evidence>
<keyword evidence="3" id="KW-1185">Reference proteome</keyword>
<dbReference type="OrthoDB" id="9776852at2"/>
<proteinExistence type="predicted"/>
<protein>
    <recommendedName>
        <fullName evidence="4">Transporter</fullName>
    </recommendedName>
</protein>
<feature type="signal peptide" evidence="1">
    <location>
        <begin position="1"/>
        <end position="24"/>
    </location>
</feature>
<gene>
    <name evidence="2" type="ORF">COMA1_11596</name>
</gene>
<evidence type="ECO:0000256" key="1">
    <source>
        <dbReference type="SAM" id="SignalP"/>
    </source>
</evidence>
<evidence type="ECO:0000313" key="3">
    <source>
        <dbReference type="Proteomes" id="UP000199032"/>
    </source>
</evidence>
<evidence type="ECO:0000313" key="2">
    <source>
        <dbReference type="EMBL" id="CUS34245.1"/>
    </source>
</evidence>
<dbReference type="AlphaFoldDB" id="A0A0S4L9R2"/>
<dbReference type="Proteomes" id="UP000199032">
    <property type="component" value="Unassembled WGS sequence"/>
</dbReference>
<sequence>MRRAASYLLLALLSLWGGYSSAEASCGSVSCFVVIGSQQAISPAGVLTVNLSFTHTPNEIPAGGVNTIPFANQQTKQLILANSQVSQLSTLVQTAVLDLNYGLTERIGIQVQVPYRMIDAVGQIGAAAVANTFDRGFGDVLGKVKYNLLPSLRSMVVLEMGVWFPVGDYGNMPVAGQLAESTLQVGRGAFGVQPGFYQTYELIPHRLNQFLSGNVRYTFRNSDGYRFGEEFSVNAGLNLVTFPWLTLTNQINFRYKGRDNIEAALSEFQPAPVNRPVLLDGNIIGRSVPTTDHTYVAYSTGAVINVFDFAQVYFIAQIPIYRDFNGNLQQEISFVGGVTKYFTTPSLFKQ</sequence>
<accession>A0A0S4L9R2</accession>
<dbReference type="EMBL" id="CZQA01000001">
    <property type="protein sequence ID" value="CUS34245.1"/>
    <property type="molecule type" value="Genomic_DNA"/>
</dbReference>
<name>A0A0S4L9R2_9BACT</name>